<evidence type="ECO:0000256" key="1">
    <source>
        <dbReference type="SAM" id="MobiDB-lite"/>
    </source>
</evidence>
<dbReference type="RefSeq" id="WP_214388033.1">
    <property type="nucleotide sequence ID" value="NZ_JAFLWW010000002.1"/>
</dbReference>
<proteinExistence type="predicted"/>
<gene>
    <name evidence="2" type="ORF">J1C56_09020</name>
</gene>
<dbReference type="Proteomes" id="UP001138921">
    <property type="component" value="Unassembled WGS sequence"/>
</dbReference>
<sequence length="681" mass="71240">MPVFEIQGPDGTTYEIDAPDEQSALGAIGQMVQQPAARPGGQPLHPEFDPANVPGGVPGYNSSTGLVEGDDALSMVRTASGGVLEGIPVAGPLIRGGMDRAAAATLAPFSEKDYGEILQIIQAGTEAEKSMNPKLDTAAQVTGAVAGTIPMIAAAPSAFGIGQATRLGQISGAARGGAVLGGSDSFVRSGGDPAETTSGALWGAGTAGVGTYVAPWVGKGVKKVADALLIGRLAKATGVDKQAFNLLAKGMERDGLDAATVNARLQELGPDGMVLDLGPNLKYQAAALAAMPGEGQQVVRGAIGARDAAANRRIIDEVNSQLGPAPVPRRVSADIEVNQGHLSPRYREVFQNASPVDTRPIAQYLDREIQTLRGEAQRGLSTVRRMLNRVGTEELETNPVTLLETRKAIDGMLETVQETNARNALTTARQAVDDQLRASVPGIKEVDAQYAELARQNTAVQRGQTVLANGREAPRPVELADEFRQGALPQGEQIGPSAVPVRLREGARAEIERIIGTNANDRVALQRLIKGEGDWNRDRLATLFGDDRAERIIRLLDNERAFADTSSIVTRNSESLARREAINDLTGQTGGDFGVVDSFKAGGVGGATRATAIKGVEKVVEALQGVKTEAARKQMAEALTSNNAEVVDALLKAAKGSNLDPSQIDRVSRALLLTSVGGVGR</sequence>
<organism evidence="2 3">
    <name type="scientific">Aminobacter anthyllidis</name>
    <dbReference type="NCBI Taxonomy" id="1035067"/>
    <lineage>
        <taxon>Bacteria</taxon>
        <taxon>Pseudomonadati</taxon>
        <taxon>Pseudomonadota</taxon>
        <taxon>Alphaproteobacteria</taxon>
        <taxon>Hyphomicrobiales</taxon>
        <taxon>Phyllobacteriaceae</taxon>
        <taxon>Aminobacter</taxon>
    </lineage>
</organism>
<protein>
    <submittedName>
        <fullName evidence="2">Uncharacterized protein</fullName>
    </submittedName>
</protein>
<evidence type="ECO:0000313" key="2">
    <source>
        <dbReference type="EMBL" id="MBT1155732.1"/>
    </source>
</evidence>
<evidence type="ECO:0000313" key="3">
    <source>
        <dbReference type="Proteomes" id="UP001138921"/>
    </source>
</evidence>
<keyword evidence="3" id="KW-1185">Reference proteome</keyword>
<accession>A0A9X1D431</accession>
<comment type="caution">
    <text evidence="2">The sequence shown here is derived from an EMBL/GenBank/DDBJ whole genome shotgun (WGS) entry which is preliminary data.</text>
</comment>
<feature type="region of interest" description="Disordered" evidence="1">
    <location>
        <begin position="35"/>
        <end position="55"/>
    </location>
</feature>
<reference evidence="2" key="2">
    <citation type="submission" date="2021-03" db="EMBL/GenBank/DDBJ databases">
        <authorList>
            <person name="Artuso I."/>
            <person name="Turrini P."/>
            <person name="Pirolo M."/>
            <person name="Lugli G.A."/>
            <person name="Ventura M."/>
            <person name="Visca P."/>
        </authorList>
    </citation>
    <scope>NUCLEOTIDE SEQUENCE</scope>
    <source>
        <strain evidence="2">LMG 26462</strain>
    </source>
</reference>
<name>A0A9X1D431_9HYPH</name>
<dbReference type="EMBL" id="JAFLWW010000002">
    <property type="protein sequence ID" value="MBT1155732.1"/>
    <property type="molecule type" value="Genomic_DNA"/>
</dbReference>
<reference evidence="2" key="1">
    <citation type="journal article" date="2021" name="Microorganisms">
        <title>Phylogenomic Reconstruction and Metabolic Potential of the Genus Aminobacter.</title>
        <authorList>
            <person name="Artuso I."/>
            <person name="Turrini P."/>
            <person name="Pirolo M."/>
            <person name="Lugli G.A."/>
            <person name="Ventura M."/>
            <person name="Visca P."/>
        </authorList>
    </citation>
    <scope>NUCLEOTIDE SEQUENCE</scope>
    <source>
        <strain evidence="2">LMG 26462</strain>
    </source>
</reference>
<dbReference type="AlphaFoldDB" id="A0A9X1D431"/>